<evidence type="ECO:0000256" key="5">
    <source>
        <dbReference type="ARBA" id="ARBA00023242"/>
    </source>
</evidence>
<proteinExistence type="predicted"/>
<keyword evidence="5" id="KW-0539">Nucleus</keyword>
<dbReference type="InterPro" id="IPR052035">
    <property type="entry name" value="ZnF_BED_domain_contain"/>
</dbReference>
<dbReference type="EMBL" id="CARXXK010000004">
    <property type="protein sequence ID" value="CAI6364986.1"/>
    <property type="molecule type" value="Genomic_DNA"/>
</dbReference>
<dbReference type="PANTHER" id="PTHR46481:SF10">
    <property type="entry name" value="ZINC FINGER BED DOMAIN-CONTAINING PROTEIN 39"/>
    <property type="match status" value="1"/>
</dbReference>
<protein>
    <recommendedName>
        <fullName evidence="7">HAT C-terminal dimerisation domain-containing protein</fullName>
    </recommendedName>
</protein>
<evidence type="ECO:0000256" key="2">
    <source>
        <dbReference type="ARBA" id="ARBA00022723"/>
    </source>
</evidence>
<comment type="subcellular location">
    <subcellularLocation>
        <location evidence="1">Nucleus</location>
    </subcellularLocation>
</comment>
<keyword evidence="9" id="KW-1185">Reference proteome</keyword>
<keyword evidence="4" id="KW-0862">Zinc</keyword>
<evidence type="ECO:0000256" key="1">
    <source>
        <dbReference type="ARBA" id="ARBA00004123"/>
    </source>
</evidence>
<accession>A0AAV0XBH4</accession>
<reference evidence="8 9" key="1">
    <citation type="submission" date="2023-01" db="EMBL/GenBank/DDBJ databases">
        <authorList>
            <person name="Whitehead M."/>
        </authorList>
    </citation>
    <scope>NUCLEOTIDE SEQUENCE [LARGE SCALE GENOMIC DNA]</scope>
</reference>
<dbReference type="Proteomes" id="UP001160148">
    <property type="component" value="Unassembled WGS sequence"/>
</dbReference>
<keyword evidence="3" id="KW-0863">Zinc-finger</keyword>
<dbReference type="Pfam" id="PF05699">
    <property type="entry name" value="Dimer_Tnp_hAT"/>
    <property type="match status" value="1"/>
</dbReference>
<comment type="caution">
    <text evidence="8">The sequence shown here is derived from an EMBL/GenBank/DDBJ whole genome shotgun (WGS) entry which is preliminary data.</text>
</comment>
<evidence type="ECO:0000313" key="8">
    <source>
        <dbReference type="EMBL" id="CAI6364986.1"/>
    </source>
</evidence>
<dbReference type="GO" id="GO:0046983">
    <property type="term" value="F:protein dimerization activity"/>
    <property type="evidence" value="ECO:0007669"/>
    <property type="project" value="InterPro"/>
</dbReference>
<evidence type="ECO:0000256" key="4">
    <source>
        <dbReference type="ARBA" id="ARBA00022833"/>
    </source>
</evidence>
<organism evidence="8 9">
    <name type="scientific">Macrosiphum euphorbiae</name>
    <name type="common">potato aphid</name>
    <dbReference type="NCBI Taxonomy" id="13131"/>
    <lineage>
        <taxon>Eukaryota</taxon>
        <taxon>Metazoa</taxon>
        <taxon>Ecdysozoa</taxon>
        <taxon>Arthropoda</taxon>
        <taxon>Hexapoda</taxon>
        <taxon>Insecta</taxon>
        <taxon>Pterygota</taxon>
        <taxon>Neoptera</taxon>
        <taxon>Paraneoptera</taxon>
        <taxon>Hemiptera</taxon>
        <taxon>Sternorrhyncha</taxon>
        <taxon>Aphidomorpha</taxon>
        <taxon>Aphidoidea</taxon>
        <taxon>Aphididae</taxon>
        <taxon>Macrosiphini</taxon>
        <taxon>Macrosiphum</taxon>
    </lineage>
</organism>
<dbReference type="SUPFAM" id="SSF53098">
    <property type="entry name" value="Ribonuclease H-like"/>
    <property type="match status" value="1"/>
</dbReference>
<dbReference type="PANTHER" id="PTHR46481">
    <property type="entry name" value="ZINC FINGER BED DOMAIN-CONTAINING PROTEIN 4"/>
    <property type="match status" value="1"/>
</dbReference>
<evidence type="ECO:0000313" key="9">
    <source>
        <dbReference type="Proteomes" id="UP001160148"/>
    </source>
</evidence>
<feature type="compositionally biased region" description="Acidic residues" evidence="6">
    <location>
        <begin position="158"/>
        <end position="187"/>
    </location>
</feature>
<dbReference type="GO" id="GO:0005634">
    <property type="term" value="C:nucleus"/>
    <property type="evidence" value="ECO:0007669"/>
    <property type="project" value="UniProtKB-SubCell"/>
</dbReference>
<evidence type="ECO:0000256" key="3">
    <source>
        <dbReference type="ARBA" id="ARBA00022771"/>
    </source>
</evidence>
<evidence type="ECO:0000256" key="6">
    <source>
        <dbReference type="SAM" id="MobiDB-lite"/>
    </source>
</evidence>
<keyword evidence="2" id="KW-0479">Metal-binding</keyword>
<feature type="domain" description="HAT C-terminal dimerisation" evidence="7">
    <location>
        <begin position="509"/>
        <end position="559"/>
    </location>
</feature>
<evidence type="ECO:0000259" key="7">
    <source>
        <dbReference type="Pfam" id="PF05699"/>
    </source>
</evidence>
<dbReference type="GO" id="GO:0008270">
    <property type="term" value="F:zinc ion binding"/>
    <property type="evidence" value="ECO:0007669"/>
    <property type="project" value="UniProtKB-KW"/>
</dbReference>
<sequence length="596" mass="67394">MVTVNGRPLTIFNDSGFSKILRPLTEAIGGGFTINSQNIKNHIFNASNVIISNIKNDIKKQLISLKIDSVKRHNRSILGINIQYIKDGKISLKTLAMVELFDKHTAENLKQSLLDVLTKYEITQEQIYTITCDNAANMIKMAKIMTVNDIENNFIDSSDEVDNDIPDINNEDVEDDDSQKDSDDEYLNDGTSIANEDIENELFFDLFNTDEATIAIQSFEDDVFDAISASSITSCVRCAVHTLQLCILDGFKNAPITSCIVQARKVVKKLRTPKYATWLKRKNLKYAIIDNETRWNSVYNMLFRLLELKEFCQTHHNTNTELKLKKSEWDSIKSIVDALEPVKIATLALQKQDINLGDFYGVWLKASHGLQSNGSILAKQILKSMKQREVLLLKNPVFLAAIFLDPRYQCMLNEADKNTGINHLVKTWKFMIQIQDDICETGDVNNSAIASTNVDSPNNTTETTDDQDVFELFLSSQSSASSHHSGTGILDDISVKLCNFKDVNRLHYKTNILTFWETQKHDNFELYKLATIVLAVPATQVSVERSFSVLGTRLYTRFSTQNISSIKFILSDLRTSLSANLLDAIMIVRSNTKFNK</sequence>
<dbReference type="InterPro" id="IPR012337">
    <property type="entry name" value="RNaseH-like_sf"/>
</dbReference>
<feature type="region of interest" description="Disordered" evidence="6">
    <location>
        <begin position="158"/>
        <end position="190"/>
    </location>
</feature>
<gene>
    <name evidence="8" type="ORF">MEUPH1_LOCUS19747</name>
</gene>
<dbReference type="AlphaFoldDB" id="A0AAV0XBH4"/>
<name>A0AAV0XBH4_9HEMI</name>
<dbReference type="InterPro" id="IPR008906">
    <property type="entry name" value="HATC_C_dom"/>
</dbReference>